<dbReference type="EMBL" id="KV454003">
    <property type="protein sequence ID" value="ODQ46518.1"/>
    <property type="molecule type" value="Genomic_DNA"/>
</dbReference>
<organism evidence="2 3">
    <name type="scientific">Pichia membranifaciens NRRL Y-2026</name>
    <dbReference type="NCBI Taxonomy" id="763406"/>
    <lineage>
        <taxon>Eukaryota</taxon>
        <taxon>Fungi</taxon>
        <taxon>Dikarya</taxon>
        <taxon>Ascomycota</taxon>
        <taxon>Saccharomycotina</taxon>
        <taxon>Pichiomycetes</taxon>
        <taxon>Pichiales</taxon>
        <taxon>Pichiaceae</taxon>
        <taxon>Pichia</taxon>
    </lineage>
</organism>
<feature type="compositionally biased region" description="Basic and acidic residues" evidence="1">
    <location>
        <begin position="255"/>
        <end position="278"/>
    </location>
</feature>
<dbReference type="OrthoDB" id="10649857at2759"/>
<keyword evidence="3" id="KW-1185">Reference proteome</keyword>
<gene>
    <name evidence="2" type="ORF">PICMEDRAFT_72579</name>
</gene>
<feature type="compositionally biased region" description="Basic residues" evidence="1">
    <location>
        <begin position="299"/>
        <end position="315"/>
    </location>
</feature>
<proteinExistence type="predicted"/>
<evidence type="ECO:0000313" key="2">
    <source>
        <dbReference type="EMBL" id="ODQ46518.1"/>
    </source>
</evidence>
<reference evidence="2 3" key="1">
    <citation type="journal article" date="2016" name="Proc. Natl. Acad. Sci. U.S.A.">
        <title>Comparative genomics of biotechnologically important yeasts.</title>
        <authorList>
            <person name="Riley R."/>
            <person name="Haridas S."/>
            <person name="Wolfe K.H."/>
            <person name="Lopes M.R."/>
            <person name="Hittinger C.T."/>
            <person name="Goeker M."/>
            <person name="Salamov A.A."/>
            <person name="Wisecaver J.H."/>
            <person name="Long T.M."/>
            <person name="Calvey C.H."/>
            <person name="Aerts A.L."/>
            <person name="Barry K.W."/>
            <person name="Choi C."/>
            <person name="Clum A."/>
            <person name="Coughlan A.Y."/>
            <person name="Deshpande S."/>
            <person name="Douglass A.P."/>
            <person name="Hanson S.J."/>
            <person name="Klenk H.-P."/>
            <person name="LaButti K.M."/>
            <person name="Lapidus A."/>
            <person name="Lindquist E.A."/>
            <person name="Lipzen A.M."/>
            <person name="Meier-Kolthoff J.P."/>
            <person name="Ohm R.A."/>
            <person name="Otillar R.P."/>
            <person name="Pangilinan J.L."/>
            <person name="Peng Y."/>
            <person name="Rokas A."/>
            <person name="Rosa C.A."/>
            <person name="Scheuner C."/>
            <person name="Sibirny A.A."/>
            <person name="Slot J.C."/>
            <person name="Stielow J.B."/>
            <person name="Sun H."/>
            <person name="Kurtzman C.P."/>
            <person name="Blackwell M."/>
            <person name="Grigoriev I.V."/>
            <person name="Jeffries T.W."/>
        </authorList>
    </citation>
    <scope>NUCLEOTIDE SEQUENCE [LARGE SCALE GENOMIC DNA]</scope>
    <source>
        <strain evidence="2 3">NRRL Y-2026</strain>
    </source>
</reference>
<dbReference type="Proteomes" id="UP000094455">
    <property type="component" value="Unassembled WGS sequence"/>
</dbReference>
<sequence>MVFQPFLIQNATAKDVCGYVNILFGSTEEQNRFALKIIVTDIHKIAKEFIASTADQLAEKTFSINYLSIDDKRMISVILAKMREIKQTFRPVFSSKVEEGEVENVHFNSQTNILTFSYNEFQYKFPLTDMSTNDQLDLTRQMYSNLEMFSLLQSNAMNSLSNQIINKNQIIKKLAYTYCQKMDPFGTRPESVHDLLKNKHISQIFVSRKLTRYLETTVSDAIQQSFKYRQTAANASLELVNPKWEMIWSEAVNEQGKHSGSDHTKESETEKVQIKDFGSETDIEETEDIAPSSSTQPTTKRKLQGLLRRNKKRMKTTSSNESVT</sequence>
<dbReference type="RefSeq" id="XP_019017631.1">
    <property type="nucleotide sequence ID" value="XM_019164241.1"/>
</dbReference>
<evidence type="ECO:0000313" key="3">
    <source>
        <dbReference type="Proteomes" id="UP000094455"/>
    </source>
</evidence>
<evidence type="ECO:0000256" key="1">
    <source>
        <dbReference type="SAM" id="MobiDB-lite"/>
    </source>
</evidence>
<dbReference type="AlphaFoldDB" id="A0A1E3NLS1"/>
<feature type="compositionally biased region" description="Acidic residues" evidence="1">
    <location>
        <begin position="279"/>
        <end position="288"/>
    </location>
</feature>
<accession>A0A1E3NLS1</accession>
<feature type="region of interest" description="Disordered" evidence="1">
    <location>
        <begin position="254"/>
        <end position="324"/>
    </location>
</feature>
<name>A0A1E3NLS1_9ASCO</name>
<dbReference type="GeneID" id="30180928"/>
<protein>
    <submittedName>
        <fullName evidence="2">Uncharacterized protein</fullName>
    </submittedName>
</protein>